<dbReference type="STRING" id="1432141.A0A015KW35"/>
<organism evidence="1 2">
    <name type="scientific">Rhizophagus irregularis (strain DAOM 197198w)</name>
    <name type="common">Glomus intraradices</name>
    <dbReference type="NCBI Taxonomy" id="1432141"/>
    <lineage>
        <taxon>Eukaryota</taxon>
        <taxon>Fungi</taxon>
        <taxon>Fungi incertae sedis</taxon>
        <taxon>Mucoromycota</taxon>
        <taxon>Glomeromycotina</taxon>
        <taxon>Glomeromycetes</taxon>
        <taxon>Glomerales</taxon>
        <taxon>Glomeraceae</taxon>
        <taxon>Rhizophagus</taxon>
    </lineage>
</organism>
<comment type="caution">
    <text evidence="1">The sequence shown here is derived from an EMBL/GenBank/DDBJ whole genome shotgun (WGS) entry which is preliminary data.</text>
</comment>
<evidence type="ECO:0000313" key="2">
    <source>
        <dbReference type="Proteomes" id="UP000022910"/>
    </source>
</evidence>
<proteinExistence type="predicted"/>
<dbReference type="EMBL" id="JEMT01023615">
    <property type="protein sequence ID" value="EXX64211.1"/>
    <property type="molecule type" value="Genomic_DNA"/>
</dbReference>
<name>A0A015KW35_RHIIW</name>
<dbReference type="Proteomes" id="UP000022910">
    <property type="component" value="Unassembled WGS sequence"/>
</dbReference>
<accession>A0A015KW35</accession>
<keyword evidence="2" id="KW-1185">Reference proteome</keyword>
<reference evidence="1 2" key="1">
    <citation type="submission" date="2014-02" db="EMBL/GenBank/DDBJ databases">
        <title>Single nucleus genome sequencing reveals high similarity among nuclei of an endomycorrhizal fungus.</title>
        <authorList>
            <person name="Lin K."/>
            <person name="Geurts R."/>
            <person name="Zhang Z."/>
            <person name="Limpens E."/>
            <person name="Saunders D.G."/>
            <person name="Mu D."/>
            <person name="Pang E."/>
            <person name="Cao H."/>
            <person name="Cha H."/>
            <person name="Lin T."/>
            <person name="Zhou Q."/>
            <person name="Shang Y."/>
            <person name="Li Y."/>
            <person name="Ivanov S."/>
            <person name="Sharma T."/>
            <person name="Velzen R.V."/>
            <person name="Ruijter N.D."/>
            <person name="Aanen D.K."/>
            <person name="Win J."/>
            <person name="Kamoun S."/>
            <person name="Bisseling T."/>
            <person name="Huang S."/>
        </authorList>
    </citation>
    <scope>NUCLEOTIDE SEQUENCE [LARGE SCALE GENOMIC DNA]</scope>
    <source>
        <strain evidence="2">DAOM197198w</strain>
    </source>
</reference>
<sequence length="202" mass="23533">MGTHSIVLIRERKPKRRETSLLGGPARSKYFYEYYVCVYLHFDGYVEGGVGEWLANFLRKFGQDCSTQNDSMIQTYADTGLLGAKLINAFYSSSKLIMNPRLVPIESLENMFQVDHEYAYIITTSYDENVGINDKSIMLSVCDNKDFILTARPEKFVEKYSYYMEQMEKNKKSFAEINYDDEVEKEGYLSEDQLLIEFLKTH</sequence>
<dbReference type="OrthoDB" id="2308198at2759"/>
<protein>
    <submittedName>
        <fullName evidence="1">Uncharacterized protein</fullName>
    </submittedName>
</protein>
<evidence type="ECO:0000313" key="1">
    <source>
        <dbReference type="EMBL" id="EXX64211.1"/>
    </source>
</evidence>
<dbReference type="AlphaFoldDB" id="A0A015KW35"/>
<gene>
    <name evidence="1" type="ORF">RirG_144910</name>
</gene>
<dbReference type="HOGENOM" id="CLU_1355304_0_0_1"/>